<protein>
    <recommendedName>
        <fullName evidence="2">PpiC domain-containing protein</fullName>
    </recommendedName>
</protein>
<dbReference type="PROSITE" id="PS01096">
    <property type="entry name" value="PPIC_PPIASE_1"/>
    <property type="match status" value="1"/>
</dbReference>
<dbReference type="Pfam" id="PF00639">
    <property type="entry name" value="Rotamase"/>
    <property type="match status" value="2"/>
</dbReference>
<dbReference type="OrthoDB" id="14196at2"/>
<gene>
    <name evidence="3" type="ORF">F8C67_00590</name>
</gene>
<keyword evidence="4" id="KW-1185">Reference proteome</keyword>
<dbReference type="EMBL" id="WBVO01000001">
    <property type="protein sequence ID" value="KAB2814260.1"/>
    <property type="molecule type" value="Genomic_DNA"/>
</dbReference>
<sequence length="648" mass="74181">MKKHLFALAVGLSFYGFAQEEILFTVEGEPVTVEEFSYVYNKNKDVGREIDPKTPREYLDLYINFKLKVHEAEELGMDTTRRFVREFSSYSEQLARPYMTVKEVNEQVLREAFNHLAWDVRARHIMLDVAPNALPEDTLRVYNQLVTVREQILNGQRTFESAARAMSTDTYSAQRGGDLGWFTAFNMVYPFEKAAYRLNEDEISMPIRTQFGYHLIETTDRRPSRGKIEVAHILAHVDPNGTEEEQAAAKAKIDEIYEQLQNGSDFAELARQLSDDKTTASMGGVLPAFGMKEMLPEFEEAAFGIEADGEISAPFKTKIGWHIVKRIHRYDLGTFESVKAELVQKIQRDTRSNLGQQVFLNKLRNEYNFTTDEDNLMEVLEEYEEGVKEGEWSAAEFEDETDEVVYSFADRQISQAEVAEVLTGAQGRFEGSESIKSDAYGFLTNWVKNQLIAYEREHLADKYPEFRFLVQEYREGILLFDLTKEMVWDKASQDSAGLADFYEANKANYSVGPRHEYVRFSVSTRQVADAIIADLQSGNTSGAEILEKYNQESMLTVGMDTLKVLVGKDEKIDEAAEGNVFTYQEDNRWIVPFVVQTLPEGIRPLDEIKGLVTSDYQKELEAEWVAELRAKYSVEVNESVMTELESEL</sequence>
<dbReference type="PROSITE" id="PS50198">
    <property type="entry name" value="PPIC_PPIASE_2"/>
    <property type="match status" value="2"/>
</dbReference>
<dbReference type="RefSeq" id="WP_151665841.1">
    <property type="nucleotide sequence ID" value="NZ_WBVO01000001.1"/>
</dbReference>
<dbReference type="PANTHER" id="PTHR47245:SF2">
    <property type="entry name" value="PEPTIDYL-PROLYL CIS-TRANS ISOMERASE HP_0175-RELATED"/>
    <property type="match status" value="1"/>
</dbReference>
<evidence type="ECO:0000313" key="3">
    <source>
        <dbReference type="EMBL" id="KAB2814260.1"/>
    </source>
</evidence>
<feature type="domain" description="PpiC" evidence="2">
    <location>
        <begin position="117"/>
        <end position="220"/>
    </location>
</feature>
<reference evidence="3 4" key="1">
    <citation type="submission" date="2019-09" db="EMBL/GenBank/DDBJ databases">
        <title>Genomes of family Cryomorphaceae.</title>
        <authorList>
            <person name="Bowman J.P."/>
        </authorList>
    </citation>
    <scope>NUCLEOTIDE SEQUENCE [LARGE SCALE GENOMIC DNA]</scope>
    <source>
        <strain evidence="3 4">LMG 25704</strain>
    </source>
</reference>
<feature type="domain" description="PpiC" evidence="2">
    <location>
        <begin position="225"/>
        <end position="328"/>
    </location>
</feature>
<dbReference type="SUPFAM" id="SSF54534">
    <property type="entry name" value="FKBP-like"/>
    <property type="match status" value="2"/>
</dbReference>
<keyword evidence="1" id="KW-0413">Isomerase</keyword>
<keyword evidence="1" id="KW-0697">Rotamase</keyword>
<dbReference type="InterPro" id="IPR023058">
    <property type="entry name" value="PPIase_PpiC_CS"/>
</dbReference>
<evidence type="ECO:0000256" key="1">
    <source>
        <dbReference type="PROSITE-ProRule" id="PRU00278"/>
    </source>
</evidence>
<dbReference type="InterPro" id="IPR050245">
    <property type="entry name" value="PrsA_foldase"/>
</dbReference>
<name>A0A6N6RIU7_9FLAO</name>
<dbReference type="GO" id="GO:0003755">
    <property type="term" value="F:peptidyl-prolyl cis-trans isomerase activity"/>
    <property type="evidence" value="ECO:0007669"/>
    <property type="project" value="UniProtKB-KW"/>
</dbReference>
<dbReference type="InterPro" id="IPR046357">
    <property type="entry name" value="PPIase_dom_sf"/>
</dbReference>
<dbReference type="SUPFAM" id="SSF109998">
    <property type="entry name" value="Triger factor/SurA peptide-binding domain-like"/>
    <property type="match status" value="1"/>
</dbReference>
<dbReference type="PANTHER" id="PTHR47245">
    <property type="entry name" value="PEPTIDYLPROLYL ISOMERASE"/>
    <property type="match status" value="1"/>
</dbReference>
<evidence type="ECO:0000313" key="4">
    <source>
        <dbReference type="Proteomes" id="UP000468650"/>
    </source>
</evidence>
<dbReference type="InterPro" id="IPR027304">
    <property type="entry name" value="Trigger_fact/SurA_dom_sf"/>
</dbReference>
<accession>A0A6N6RIU7</accession>
<organism evidence="3 4">
    <name type="scientific">Phaeocystidibacter luteus</name>
    <dbReference type="NCBI Taxonomy" id="911197"/>
    <lineage>
        <taxon>Bacteria</taxon>
        <taxon>Pseudomonadati</taxon>
        <taxon>Bacteroidota</taxon>
        <taxon>Flavobacteriia</taxon>
        <taxon>Flavobacteriales</taxon>
        <taxon>Phaeocystidibacteraceae</taxon>
        <taxon>Phaeocystidibacter</taxon>
    </lineage>
</organism>
<comment type="caution">
    <text evidence="3">The sequence shown here is derived from an EMBL/GenBank/DDBJ whole genome shotgun (WGS) entry which is preliminary data.</text>
</comment>
<dbReference type="Gene3D" id="3.10.50.40">
    <property type="match status" value="2"/>
</dbReference>
<evidence type="ECO:0000259" key="2">
    <source>
        <dbReference type="PROSITE" id="PS50198"/>
    </source>
</evidence>
<dbReference type="Proteomes" id="UP000468650">
    <property type="component" value="Unassembled WGS sequence"/>
</dbReference>
<dbReference type="InterPro" id="IPR000297">
    <property type="entry name" value="PPIase_PpiC"/>
</dbReference>
<proteinExistence type="predicted"/>
<dbReference type="AlphaFoldDB" id="A0A6N6RIU7"/>